<dbReference type="GeneID" id="54166189"/>
<feature type="transmembrane region" description="Helical" evidence="1">
    <location>
        <begin position="136"/>
        <end position="158"/>
    </location>
</feature>
<dbReference type="eggNOG" id="ENOG50308M9">
    <property type="taxonomic scope" value="Bacteria"/>
</dbReference>
<keyword evidence="1" id="KW-0472">Membrane</keyword>
<dbReference type="KEGG" id="vfi:VF_A0871"/>
<organism evidence="2 3">
    <name type="scientific">Aliivibrio fischeri (strain ATCC 700601 / ES114)</name>
    <name type="common">Vibrio fischeri</name>
    <dbReference type="NCBI Taxonomy" id="312309"/>
    <lineage>
        <taxon>Bacteria</taxon>
        <taxon>Pseudomonadati</taxon>
        <taxon>Pseudomonadota</taxon>
        <taxon>Gammaproteobacteria</taxon>
        <taxon>Vibrionales</taxon>
        <taxon>Vibrionaceae</taxon>
        <taxon>Aliivibrio</taxon>
    </lineage>
</organism>
<keyword evidence="3" id="KW-1185">Reference proteome</keyword>
<dbReference type="EMBL" id="CP000021">
    <property type="protein sequence ID" value="AAW87941.1"/>
    <property type="molecule type" value="Genomic_DNA"/>
</dbReference>
<dbReference type="RefSeq" id="WP_011263688.1">
    <property type="nucleotide sequence ID" value="NC_006841.2"/>
</dbReference>
<reference evidence="2 3" key="2">
    <citation type="journal article" date="2008" name="BMC Genomics">
        <title>Comparative genomics-based investigation of resequencing targets in Vibrio fischeri: focus on point miscalls and artefactual expansions.</title>
        <authorList>
            <person name="Mandel M.J."/>
            <person name="Stabb E.V."/>
            <person name="Ruby E.G."/>
        </authorList>
    </citation>
    <scope>NUCLEOTIDE SEQUENCE [LARGE SCALE GENOMIC DNA]</scope>
    <source>
        <strain evidence="3">ATCC 700601 / ES114</strain>
    </source>
</reference>
<dbReference type="AlphaFoldDB" id="Q5DZ55"/>
<dbReference type="STRING" id="312309.VF_A0871"/>
<evidence type="ECO:0000313" key="3">
    <source>
        <dbReference type="Proteomes" id="UP000000537"/>
    </source>
</evidence>
<keyword evidence="1" id="KW-0812">Transmembrane</keyword>
<sequence length="159" mass="18612">MIIDDFVWLPKSDLLIGKLEKLGWKTLFSVKTNDNNIYYCLSSTVYFLDDKIKQCLLSSICVVNNEYKDCLVLFDEFHDVGFLWKDKKCINLKEQTLLDIVGSDLDFSLKKNIIRISSINDIVDEADIKIRKYYGFYPLLISISFLILFLLVGAWLWLF</sequence>
<gene>
    <name evidence="2" type="ordered locus">VF_A0871</name>
</gene>
<accession>Q5DZ55</accession>
<dbReference type="EnsemblBacteria" id="AAW87941">
    <property type="protein sequence ID" value="AAW87941"/>
    <property type="gene ID" value="VF_A0871"/>
</dbReference>
<dbReference type="OrthoDB" id="9805604at2"/>
<protein>
    <submittedName>
        <fullName evidence="2">Uncharacterized protein</fullName>
    </submittedName>
</protein>
<dbReference type="PATRIC" id="fig|312309.11.peg.3471"/>
<dbReference type="HOGENOM" id="CLU_1659989_0_0_6"/>
<proteinExistence type="predicted"/>
<reference evidence="2 3" key="1">
    <citation type="journal article" date="2005" name="Proc. Natl. Acad. Sci. U.S.A.">
        <title>Complete genome sequence of Vibrio fischeri: a symbiotic bacterium with pathogenic congeners.</title>
        <authorList>
            <person name="Ruby E.G."/>
            <person name="Urbanowski M."/>
            <person name="Campbell J."/>
            <person name="Dunn A."/>
            <person name="Faini M."/>
            <person name="Gunsalus R."/>
            <person name="Lostroh P."/>
            <person name="Lupp C."/>
            <person name="McCann J."/>
            <person name="Millikan D."/>
            <person name="Schaefer A."/>
            <person name="Stabb E."/>
            <person name="Stevens A."/>
            <person name="Visick K."/>
            <person name="Whistler C."/>
            <person name="Greenberg E.P."/>
        </authorList>
    </citation>
    <scope>NUCLEOTIDE SEQUENCE [LARGE SCALE GENOMIC DNA]</scope>
    <source>
        <strain evidence="3">ATCC 700601 / ES114</strain>
    </source>
</reference>
<evidence type="ECO:0000256" key="1">
    <source>
        <dbReference type="SAM" id="Phobius"/>
    </source>
</evidence>
<name>Q5DZ55_ALIF1</name>
<evidence type="ECO:0000313" key="2">
    <source>
        <dbReference type="EMBL" id="AAW87941.1"/>
    </source>
</evidence>
<dbReference type="Proteomes" id="UP000000537">
    <property type="component" value="Chromosome II"/>
</dbReference>
<keyword evidence="1" id="KW-1133">Transmembrane helix</keyword>